<accession>A0ACC2BU42</accession>
<organism evidence="1 2">
    <name type="scientific">Diphasiastrum complanatum</name>
    <name type="common">Issler's clubmoss</name>
    <name type="synonym">Lycopodium complanatum</name>
    <dbReference type="NCBI Taxonomy" id="34168"/>
    <lineage>
        <taxon>Eukaryota</taxon>
        <taxon>Viridiplantae</taxon>
        <taxon>Streptophyta</taxon>
        <taxon>Embryophyta</taxon>
        <taxon>Tracheophyta</taxon>
        <taxon>Lycopodiopsida</taxon>
        <taxon>Lycopodiales</taxon>
        <taxon>Lycopodiaceae</taxon>
        <taxon>Lycopodioideae</taxon>
        <taxon>Diphasiastrum</taxon>
    </lineage>
</organism>
<name>A0ACC2BU42_DIPCM</name>
<gene>
    <name evidence="1" type="ORF">O6H91_13G037800</name>
</gene>
<reference evidence="2" key="1">
    <citation type="journal article" date="2024" name="Proc. Natl. Acad. Sci. U.S.A.">
        <title>Extraordinary preservation of gene collinearity over three hundred million years revealed in homosporous lycophytes.</title>
        <authorList>
            <person name="Li C."/>
            <person name="Wickell D."/>
            <person name="Kuo L.Y."/>
            <person name="Chen X."/>
            <person name="Nie B."/>
            <person name="Liao X."/>
            <person name="Peng D."/>
            <person name="Ji J."/>
            <person name="Jenkins J."/>
            <person name="Williams M."/>
            <person name="Shu S."/>
            <person name="Plott C."/>
            <person name="Barry K."/>
            <person name="Rajasekar S."/>
            <person name="Grimwood J."/>
            <person name="Han X."/>
            <person name="Sun S."/>
            <person name="Hou Z."/>
            <person name="He W."/>
            <person name="Dai G."/>
            <person name="Sun C."/>
            <person name="Schmutz J."/>
            <person name="Leebens-Mack J.H."/>
            <person name="Li F.W."/>
            <person name="Wang L."/>
        </authorList>
    </citation>
    <scope>NUCLEOTIDE SEQUENCE [LARGE SCALE GENOMIC DNA]</scope>
    <source>
        <strain evidence="2">cv. PW_Plant_1</strain>
    </source>
</reference>
<comment type="caution">
    <text evidence="1">The sequence shown here is derived from an EMBL/GenBank/DDBJ whole genome shotgun (WGS) entry which is preliminary data.</text>
</comment>
<evidence type="ECO:0000313" key="2">
    <source>
        <dbReference type="Proteomes" id="UP001162992"/>
    </source>
</evidence>
<protein>
    <submittedName>
        <fullName evidence="1">Uncharacterized protein</fullName>
    </submittedName>
</protein>
<keyword evidence="2" id="KW-1185">Reference proteome</keyword>
<evidence type="ECO:0000313" key="1">
    <source>
        <dbReference type="EMBL" id="KAJ7533210.1"/>
    </source>
</evidence>
<proteinExistence type="predicted"/>
<dbReference type="Proteomes" id="UP001162992">
    <property type="component" value="Chromosome 13"/>
</dbReference>
<dbReference type="EMBL" id="CM055104">
    <property type="protein sequence ID" value="KAJ7533210.1"/>
    <property type="molecule type" value="Genomic_DNA"/>
</dbReference>
<sequence>MLCYFSSGGAAVFQLFLDLLAVMIKRQYYTLLHPTHNRDDVSASSSSDSSASDSSTLSGEAGFQDEDASWPASSHESDSSHEPDEGSEEEEIDSKGGEIQKSRFKEAELGRKHDTIISLSKKQKHMAVTNNDLKNIGKKKKGRGIVVGNRKVEDQWKEVVEETEKEKDADLLEESVVVHIGRVMKCKLCPKRVILSEDQMSAHLCSKGHARSLKLFEEGRLKKMLNSDGEEEEEAETHAERHVRTIALLEKSQNVKRKWSSGRQRQRKRAKRKALLGAESGKGIKKAFVEGPAKPKRVKVLK</sequence>